<dbReference type="InterPro" id="IPR038646">
    <property type="entry name" value="Atu4866-like_sf"/>
</dbReference>
<dbReference type="EMBL" id="JAUZMY010000039">
    <property type="protein sequence ID" value="MEE2041010.1"/>
    <property type="molecule type" value="Genomic_DNA"/>
</dbReference>
<accession>A0ABU7KFK8</accession>
<dbReference type="Gene3D" id="2.40.128.290">
    <property type="entry name" value="Uncharacterised protein Atu4866, PF11512"/>
    <property type="match status" value="1"/>
</dbReference>
<name>A0ABU7KFK8_9ACTN</name>
<dbReference type="SUPFAM" id="SSF51338">
    <property type="entry name" value="Composite domain of metallo-dependent hydrolases"/>
    <property type="match status" value="1"/>
</dbReference>
<reference evidence="1 2" key="1">
    <citation type="submission" date="2023-08" db="EMBL/GenBank/DDBJ databases">
        <authorList>
            <person name="Girao M."/>
            <person name="Carvalho M.F."/>
        </authorList>
    </citation>
    <scope>NUCLEOTIDE SEQUENCE [LARGE SCALE GENOMIC DNA]</scope>
    <source>
        <strain evidence="1 2">CT-R113</strain>
    </source>
</reference>
<dbReference type="Proteomes" id="UP001356095">
    <property type="component" value="Unassembled WGS sequence"/>
</dbReference>
<comment type="caution">
    <text evidence="1">The sequence shown here is derived from an EMBL/GenBank/DDBJ whole genome shotgun (WGS) entry which is preliminary data.</text>
</comment>
<evidence type="ECO:0000313" key="2">
    <source>
        <dbReference type="Proteomes" id="UP001356095"/>
    </source>
</evidence>
<dbReference type="InterPro" id="IPR011059">
    <property type="entry name" value="Metal-dep_hydrolase_composite"/>
</dbReference>
<protein>
    <submittedName>
        <fullName evidence="1">Atu4866 domain-containing protein</fullName>
    </submittedName>
</protein>
<organism evidence="1 2">
    <name type="scientific">Nocardiopsis codii</name>
    <dbReference type="NCBI Taxonomy" id="3065942"/>
    <lineage>
        <taxon>Bacteria</taxon>
        <taxon>Bacillati</taxon>
        <taxon>Actinomycetota</taxon>
        <taxon>Actinomycetes</taxon>
        <taxon>Streptosporangiales</taxon>
        <taxon>Nocardiopsidaceae</taxon>
        <taxon>Nocardiopsis</taxon>
    </lineage>
</organism>
<gene>
    <name evidence="1" type="ORF">Q8791_27690</name>
</gene>
<proteinExistence type="predicted"/>
<dbReference type="RefSeq" id="WP_330094774.1">
    <property type="nucleotide sequence ID" value="NZ_JAUZMY010000039.1"/>
</dbReference>
<dbReference type="Gene3D" id="2.30.40.10">
    <property type="entry name" value="Urease, subunit C, domain 1"/>
    <property type="match status" value="1"/>
</dbReference>
<sequence>MENTVSTTAPAHPSRDDATLAQVRAPGGRPLLLTGGTVITHDPQIGDWERADVLIGADLIVGVGPGLLTAAEDDGMIVLDCEGTVVLPASVDLTGDGGSGTLAPGTPADVAVIRIADAPGTARGAVPARGGHLDLLITAGRVRRWNGLDLEGTDPAPTTEGEPAHDSDHPYAGLWVDENGFIRQELLPDGRYDEARGARESAYGGRYWISGSRIDYLDDLGFWAFGEFRDGVLHHAGYRFTRR</sequence>
<keyword evidence="2" id="KW-1185">Reference proteome</keyword>
<dbReference type="Pfam" id="PF11512">
    <property type="entry name" value="Atu4866"/>
    <property type="match status" value="1"/>
</dbReference>
<dbReference type="InterPro" id="IPR020955">
    <property type="entry name" value="Uncharacterised_Atu4866"/>
</dbReference>
<evidence type="ECO:0000313" key="1">
    <source>
        <dbReference type="EMBL" id="MEE2041010.1"/>
    </source>
</evidence>